<sequence>MRDFICGKIKKIKPSGIRRLFDIASEIPDVISLGVGEPDFDTPWHIREEGIYSLHKGRTFYTSNSGLIELRAEIAAFMRRKYGLTYDPEKEIVVTVGGSEAIDIALRATLDPGDEVAYPEPCFVSYEPCILLSDGVPVPIALSSETEFRLTPELLEAAVTPKTKALLISYPNNPTGAIMEREDLEKLAPVILKHDLLVISDEIYSELSYKERHVSIASLPGMRERTVVINGFSKSYAMTGWRLGFACAPAEIIKYMLKVHQFGIMSAPTMSQYAAVSALRNGDKDIAVMAESYNQRRRFLMERFREMKLPCFEPYGAFYAFPDISEFGMSSEEFCEALLKAENVAVVPGSAFGACGDGHVRISYAYSIEALKEAMSRLARFVEKMRAK</sequence>
<comment type="caution">
    <text evidence="8">The sequence shown here is derived from an EMBL/GenBank/DDBJ whole genome shotgun (WGS) entry which is preliminary data.</text>
</comment>
<dbReference type="EC" id="2.6.1.-" evidence="6"/>
<dbReference type="SUPFAM" id="SSF53383">
    <property type="entry name" value="PLP-dependent transferases"/>
    <property type="match status" value="1"/>
</dbReference>
<protein>
    <recommendedName>
        <fullName evidence="6">Aminotransferase</fullName>
        <ecNumber evidence="6">2.6.1.-</ecNumber>
    </recommendedName>
</protein>
<dbReference type="PANTHER" id="PTHR46383">
    <property type="entry name" value="ASPARTATE AMINOTRANSFERASE"/>
    <property type="match status" value="1"/>
</dbReference>
<dbReference type="EMBL" id="JMKI01000012">
    <property type="protein sequence ID" value="KEJ92892.1"/>
    <property type="molecule type" value="Genomic_DNA"/>
</dbReference>
<dbReference type="GO" id="GO:0008483">
    <property type="term" value="F:transaminase activity"/>
    <property type="evidence" value="ECO:0007669"/>
    <property type="project" value="UniProtKB-KW"/>
</dbReference>
<dbReference type="CDD" id="cd00609">
    <property type="entry name" value="AAT_like"/>
    <property type="match status" value="1"/>
</dbReference>
<dbReference type="eggNOG" id="COG0436">
    <property type="taxonomic scope" value="Bacteria"/>
</dbReference>
<dbReference type="Gene3D" id="3.40.640.10">
    <property type="entry name" value="Type I PLP-dependent aspartate aminotransferase-like (Major domain)"/>
    <property type="match status" value="1"/>
</dbReference>
<evidence type="ECO:0000256" key="6">
    <source>
        <dbReference type="RuleBase" id="RU000481"/>
    </source>
</evidence>
<proteinExistence type="inferred from homology"/>
<gene>
    <name evidence="8" type="ORF">EH55_00350</name>
</gene>
<comment type="similarity">
    <text evidence="2 6">Belongs to the class-I pyridoxal-phosphate-dependent aminotransferase family.</text>
</comment>
<evidence type="ECO:0000256" key="4">
    <source>
        <dbReference type="ARBA" id="ARBA00022679"/>
    </source>
</evidence>
<evidence type="ECO:0000313" key="8">
    <source>
        <dbReference type="EMBL" id="KEJ92892.1"/>
    </source>
</evidence>
<dbReference type="FunFam" id="3.40.640.10:FF:000033">
    <property type="entry name" value="Aspartate aminotransferase"/>
    <property type="match status" value="1"/>
</dbReference>
<dbReference type="InterPro" id="IPR050596">
    <property type="entry name" value="AspAT/PAT-like"/>
</dbReference>
<organism evidence="8 9">
    <name type="scientific">Synergistes jonesii</name>
    <dbReference type="NCBI Taxonomy" id="2754"/>
    <lineage>
        <taxon>Bacteria</taxon>
        <taxon>Thermotogati</taxon>
        <taxon>Synergistota</taxon>
        <taxon>Synergistia</taxon>
        <taxon>Synergistales</taxon>
        <taxon>Synergistaceae</taxon>
        <taxon>Synergistes</taxon>
    </lineage>
</organism>
<evidence type="ECO:0000256" key="2">
    <source>
        <dbReference type="ARBA" id="ARBA00007441"/>
    </source>
</evidence>
<accession>A0A073J598</accession>
<dbReference type="AlphaFoldDB" id="A0A073J598"/>
<dbReference type="Gene3D" id="3.90.1150.10">
    <property type="entry name" value="Aspartate Aminotransferase, domain 1"/>
    <property type="match status" value="1"/>
</dbReference>
<name>A0A073J598_9BACT</name>
<dbReference type="PROSITE" id="PS00105">
    <property type="entry name" value="AA_TRANSFER_CLASS_1"/>
    <property type="match status" value="1"/>
</dbReference>
<dbReference type="RefSeq" id="WP_037974894.1">
    <property type="nucleotide sequence ID" value="NZ_JMKI01000012.1"/>
</dbReference>
<dbReference type="PANTHER" id="PTHR46383:SF3">
    <property type="entry name" value="ASPARTATE AMINOTRANSFERASE-RELATED"/>
    <property type="match status" value="1"/>
</dbReference>
<evidence type="ECO:0000256" key="3">
    <source>
        <dbReference type="ARBA" id="ARBA00022576"/>
    </source>
</evidence>
<dbReference type="STRING" id="2754.EH55_00350"/>
<keyword evidence="4 6" id="KW-0808">Transferase</keyword>
<comment type="cofactor">
    <cofactor evidence="1 6">
        <name>pyridoxal 5'-phosphate</name>
        <dbReference type="ChEBI" id="CHEBI:597326"/>
    </cofactor>
</comment>
<dbReference type="Proteomes" id="UP000027665">
    <property type="component" value="Unassembled WGS sequence"/>
</dbReference>
<keyword evidence="9" id="KW-1185">Reference proteome</keyword>
<evidence type="ECO:0000256" key="1">
    <source>
        <dbReference type="ARBA" id="ARBA00001933"/>
    </source>
</evidence>
<keyword evidence="5" id="KW-0663">Pyridoxal phosphate</keyword>
<feature type="domain" description="Aminotransferase class I/classII large" evidence="7">
    <location>
        <begin position="29"/>
        <end position="378"/>
    </location>
</feature>
<dbReference type="GO" id="GO:0006520">
    <property type="term" value="P:amino acid metabolic process"/>
    <property type="evidence" value="ECO:0007669"/>
    <property type="project" value="InterPro"/>
</dbReference>
<dbReference type="InterPro" id="IPR015421">
    <property type="entry name" value="PyrdxlP-dep_Trfase_major"/>
</dbReference>
<dbReference type="InterPro" id="IPR004839">
    <property type="entry name" value="Aminotransferase_I/II_large"/>
</dbReference>
<dbReference type="Pfam" id="PF00155">
    <property type="entry name" value="Aminotran_1_2"/>
    <property type="match status" value="1"/>
</dbReference>
<dbReference type="GO" id="GO:0030170">
    <property type="term" value="F:pyridoxal phosphate binding"/>
    <property type="evidence" value="ECO:0007669"/>
    <property type="project" value="InterPro"/>
</dbReference>
<evidence type="ECO:0000313" key="9">
    <source>
        <dbReference type="Proteomes" id="UP000027665"/>
    </source>
</evidence>
<reference evidence="8 9" key="1">
    <citation type="submission" date="2014-04" db="EMBL/GenBank/DDBJ databases">
        <title>Draft Genome Sequence of Synergistes jonesii.</title>
        <authorList>
            <person name="Coil D.A."/>
            <person name="Eisen J.A."/>
            <person name="Holland-Moritz H.E."/>
        </authorList>
    </citation>
    <scope>NUCLEOTIDE SEQUENCE [LARGE SCALE GENOMIC DNA]</scope>
    <source>
        <strain evidence="8 9">78-1</strain>
    </source>
</reference>
<keyword evidence="3 6" id="KW-0032">Aminotransferase</keyword>
<dbReference type="InterPro" id="IPR015422">
    <property type="entry name" value="PyrdxlP-dep_Trfase_small"/>
</dbReference>
<dbReference type="GeneID" id="90983008"/>
<evidence type="ECO:0000259" key="7">
    <source>
        <dbReference type="Pfam" id="PF00155"/>
    </source>
</evidence>
<dbReference type="PATRIC" id="fig|2754.20.peg.2121"/>
<dbReference type="InterPro" id="IPR004838">
    <property type="entry name" value="NHTrfase_class1_PyrdxlP-BS"/>
</dbReference>
<dbReference type="OrthoDB" id="9802328at2"/>
<dbReference type="InterPro" id="IPR015424">
    <property type="entry name" value="PyrdxlP-dep_Trfase"/>
</dbReference>
<evidence type="ECO:0000256" key="5">
    <source>
        <dbReference type="ARBA" id="ARBA00022898"/>
    </source>
</evidence>